<dbReference type="EMBL" id="GECZ01028315">
    <property type="protein sequence ID" value="JAS41454.1"/>
    <property type="molecule type" value="Transcribed_RNA"/>
</dbReference>
<dbReference type="SUPFAM" id="SSF56672">
    <property type="entry name" value="DNA/RNA polymerases"/>
    <property type="match status" value="1"/>
</dbReference>
<dbReference type="InterPro" id="IPR000477">
    <property type="entry name" value="RT_dom"/>
</dbReference>
<dbReference type="PANTHER" id="PTHR33332">
    <property type="entry name" value="REVERSE TRANSCRIPTASE DOMAIN-CONTAINING PROTEIN"/>
    <property type="match status" value="1"/>
</dbReference>
<dbReference type="GO" id="GO:0071897">
    <property type="term" value="P:DNA biosynthetic process"/>
    <property type="evidence" value="ECO:0007669"/>
    <property type="project" value="UniProtKB-ARBA"/>
</dbReference>
<organism evidence="2">
    <name type="scientific">Cuerna arida</name>
    <dbReference type="NCBI Taxonomy" id="1464854"/>
    <lineage>
        <taxon>Eukaryota</taxon>
        <taxon>Metazoa</taxon>
        <taxon>Ecdysozoa</taxon>
        <taxon>Arthropoda</taxon>
        <taxon>Hexapoda</taxon>
        <taxon>Insecta</taxon>
        <taxon>Pterygota</taxon>
        <taxon>Neoptera</taxon>
        <taxon>Paraneoptera</taxon>
        <taxon>Hemiptera</taxon>
        <taxon>Auchenorrhyncha</taxon>
        <taxon>Membracoidea</taxon>
        <taxon>Cicadellidae</taxon>
        <taxon>Cicadellinae</taxon>
        <taxon>Proconiini</taxon>
        <taxon>Cuerna</taxon>
    </lineage>
</organism>
<dbReference type="AlphaFoldDB" id="A0A1B6ETY2"/>
<feature type="non-terminal residue" evidence="2">
    <location>
        <position position="1"/>
    </location>
</feature>
<sequence length="214" mass="23758">RENPLHPNQHAYIAGRSCDSALHQLVCKVEKALECKEVALGVFLDIQGAFDCTRLQFILDSIRERGVDRQLAAWIRALLENRSVRMRHVGKSVTATTTRGFPQGGVLSPILWSIVVDGLLRRLEDSGVFVQGYADDLVILAVGKFEHTASELLSRALGTVDRWCAEAGLSMNPAKVVVVPFTRRGRLGHMVPLRIQGVDIRFDKQVKYLGVTLD</sequence>
<dbReference type="Pfam" id="PF00078">
    <property type="entry name" value="RVT_1"/>
    <property type="match status" value="1"/>
</dbReference>
<evidence type="ECO:0000313" key="2">
    <source>
        <dbReference type="EMBL" id="JAS41454.1"/>
    </source>
</evidence>
<feature type="domain" description="Reverse transcriptase" evidence="1">
    <location>
        <begin position="1"/>
        <end position="213"/>
    </location>
</feature>
<reference evidence="2" key="1">
    <citation type="submission" date="2015-11" db="EMBL/GenBank/DDBJ databases">
        <title>De novo transcriptome assembly of four potential Pierce s Disease insect vectors from Arizona vineyards.</title>
        <authorList>
            <person name="Tassone E.E."/>
        </authorList>
    </citation>
    <scope>NUCLEOTIDE SEQUENCE</scope>
</reference>
<dbReference type="CDD" id="cd01650">
    <property type="entry name" value="RT_nLTR_like"/>
    <property type="match status" value="1"/>
</dbReference>
<evidence type="ECO:0000259" key="1">
    <source>
        <dbReference type="PROSITE" id="PS50878"/>
    </source>
</evidence>
<dbReference type="PROSITE" id="PS50878">
    <property type="entry name" value="RT_POL"/>
    <property type="match status" value="1"/>
</dbReference>
<accession>A0A1B6ETY2</accession>
<proteinExistence type="predicted"/>
<protein>
    <recommendedName>
        <fullName evidence="1">Reverse transcriptase domain-containing protein</fullName>
    </recommendedName>
</protein>
<feature type="non-terminal residue" evidence="2">
    <location>
        <position position="214"/>
    </location>
</feature>
<name>A0A1B6ETY2_9HEMI</name>
<gene>
    <name evidence="2" type="ORF">g.330</name>
</gene>
<dbReference type="InterPro" id="IPR043502">
    <property type="entry name" value="DNA/RNA_pol_sf"/>
</dbReference>